<evidence type="ECO:0000256" key="7">
    <source>
        <dbReference type="SAM" id="Phobius"/>
    </source>
</evidence>
<dbReference type="PANTHER" id="PTHR33362:SF3">
    <property type="entry name" value="SIALIC ACID TRAP TRANSPORTER PERMEASE PROTEIN SIAT"/>
    <property type="match status" value="1"/>
</dbReference>
<evidence type="ECO:0000256" key="6">
    <source>
        <dbReference type="ARBA" id="ARBA00023136"/>
    </source>
</evidence>
<protein>
    <submittedName>
        <fullName evidence="9">C4-dicarboxylate ABC transporter permease</fullName>
    </submittedName>
</protein>
<keyword evidence="6 7" id="KW-0472">Membrane</keyword>
<evidence type="ECO:0000256" key="5">
    <source>
        <dbReference type="ARBA" id="ARBA00022989"/>
    </source>
</evidence>
<dbReference type="RefSeq" id="WP_066840374.1">
    <property type="nucleotide sequence ID" value="NZ_LSTQ01000024.1"/>
</dbReference>
<evidence type="ECO:0000256" key="4">
    <source>
        <dbReference type="ARBA" id="ARBA00022692"/>
    </source>
</evidence>
<dbReference type="NCBIfam" id="TIGR00786">
    <property type="entry name" value="dctM"/>
    <property type="match status" value="1"/>
</dbReference>
<name>A0A177IBA0_9CORY</name>
<sequence length="425" mass="44127">MTIAILIIAIAILMAIRVPVALSILGPSLVYMLATGNSPGFTMRIAADGIASFPLLAVPLFILLGTVANYSGVADRLFDFAESLFHRVTGNLGYVNVMASVGFSWMSGSALADAAAMGKTLVPAMERAGFKKSFATGLTASSSLISPVMPPSIPAVIYASVAAVSTGALFAASVLPALLLAGALLVVVAFYIARHKDELVGSADEPRPLGQATGRVFGALLTPVIILGGILGGFFTPTEAAALGALYIIILGFIYKKLTVATLWKALRETAVTTASIMLIIVAATILGWILAREEVPQALSSLMTGNLNSATAFLLVTAVLLLILGAFIEATALLLITVPILLPVATEFNVDPLHFGVVTILSLMMGLLTPPVGTVLFVLSSVLRMPVGDVFRGVTPFLVPIGVVLLLLIFFPTIVTIVPAVIGM</sequence>
<gene>
    <name evidence="9" type="ORF">AYJ05_01105</name>
</gene>
<accession>A0A177IBA0</accession>
<keyword evidence="10" id="KW-1185">Reference proteome</keyword>
<evidence type="ECO:0000256" key="1">
    <source>
        <dbReference type="ARBA" id="ARBA00004429"/>
    </source>
</evidence>
<keyword evidence="4 7" id="KW-0812">Transmembrane</keyword>
<dbReference type="Proteomes" id="UP000076947">
    <property type="component" value="Unassembled WGS sequence"/>
</dbReference>
<evidence type="ECO:0000256" key="3">
    <source>
        <dbReference type="ARBA" id="ARBA00022519"/>
    </source>
</evidence>
<feature type="transmembrane region" description="Helical" evidence="7">
    <location>
        <begin position="6"/>
        <end position="33"/>
    </location>
</feature>
<evidence type="ECO:0000313" key="10">
    <source>
        <dbReference type="Proteomes" id="UP000076947"/>
    </source>
</evidence>
<dbReference type="PIRSF" id="PIRSF006066">
    <property type="entry name" value="HI0050"/>
    <property type="match status" value="1"/>
</dbReference>
<keyword evidence="5 7" id="KW-1133">Transmembrane helix</keyword>
<feature type="transmembrane region" description="Helical" evidence="7">
    <location>
        <begin position="214"/>
        <end position="234"/>
    </location>
</feature>
<dbReference type="GO" id="GO:0022857">
    <property type="term" value="F:transmembrane transporter activity"/>
    <property type="evidence" value="ECO:0007669"/>
    <property type="project" value="TreeGrafter"/>
</dbReference>
<dbReference type="InterPro" id="IPR004681">
    <property type="entry name" value="TRAP_DctM"/>
</dbReference>
<feature type="transmembrane region" description="Helical" evidence="7">
    <location>
        <begin position="240"/>
        <end position="258"/>
    </location>
</feature>
<comment type="subcellular location">
    <subcellularLocation>
        <location evidence="1">Cell inner membrane</location>
        <topology evidence="1">Multi-pass membrane protein</topology>
    </subcellularLocation>
</comment>
<feature type="transmembrane region" description="Helical" evidence="7">
    <location>
        <begin position="398"/>
        <end position="423"/>
    </location>
</feature>
<dbReference type="PANTHER" id="PTHR33362">
    <property type="entry name" value="SIALIC ACID TRAP TRANSPORTER PERMEASE PROTEIN SIAT-RELATED"/>
    <property type="match status" value="1"/>
</dbReference>
<proteinExistence type="predicted"/>
<feature type="transmembrane region" description="Helical" evidence="7">
    <location>
        <begin position="45"/>
        <end position="72"/>
    </location>
</feature>
<keyword evidence="3" id="KW-0997">Cell inner membrane</keyword>
<evidence type="ECO:0000256" key="2">
    <source>
        <dbReference type="ARBA" id="ARBA00022475"/>
    </source>
</evidence>
<feature type="transmembrane region" description="Helical" evidence="7">
    <location>
        <begin position="270"/>
        <end position="292"/>
    </location>
</feature>
<organism evidence="9 10">
    <name type="scientific">Corynebacterium stationis</name>
    <dbReference type="NCBI Taxonomy" id="1705"/>
    <lineage>
        <taxon>Bacteria</taxon>
        <taxon>Bacillati</taxon>
        <taxon>Actinomycetota</taxon>
        <taxon>Actinomycetes</taxon>
        <taxon>Mycobacteriales</taxon>
        <taxon>Corynebacteriaceae</taxon>
        <taxon>Corynebacterium</taxon>
    </lineage>
</organism>
<evidence type="ECO:0000259" key="8">
    <source>
        <dbReference type="Pfam" id="PF06808"/>
    </source>
</evidence>
<dbReference type="AlphaFoldDB" id="A0A177IBA0"/>
<feature type="domain" description="TRAP C4-dicarboxylate transport system permease DctM subunit" evidence="8">
    <location>
        <begin position="8"/>
        <end position="415"/>
    </location>
</feature>
<dbReference type="STRING" id="1705.CA21670_02615"/>
<feature type="transmembrane region" description="Helical" evidence="7">
    <location>
        <begin position="92"/>
        <end position="112"/>
    </location>
</feature>
<keyword evidence="2" id="KW-1003">Cell membrane</keyword>
<feature type="transmembrane region" description="Helical" evidence="7">
    <location>
        <begin position="312"/>
        <end position="342"/>
    </location>
</feature>
<dbReference type="EMBL" id="LSTQ01000024">
    <property type="protein sequence ID" value="OAH26073.1"/>
    <property type="molecule type" value="Genomic_DNA"/>
</dbReference>
<dbReference type="GO" id="GO:0005886">
    <property type="term" value="C:plasma membrane"/>
    <property type="evidence" value="ECO:0007669"/>
    <property type="project" value="UniProtKB-SubCell"/>
</dbReference>
<reference evidence="10" key="1">
    <citation type="submission" date="2016-02" db="EMBL/GenBank/DDBJ databases">
        <authorList>
            <person name="Kaur G."/>
            <person name="Nair G.R."/>
            <person name="Mayilraj S."/>
        </authorList>
    </citation>
    <scope>NUCLEOTIDE SEQUENCE [LARGE SCALE GENOMIC DNA]</scope>
    <source>
        <strain evidence="10">GA-15</strain>
    </source>
</reference>
<evidence type="ECO:0000313" key="9">
    <source>
        <dbReference type="EMBL" id="OAH26073.1"/>
    </source>
</evidence>
<dbReference type="OrthoDB" id="9777699at2"/>
<dbReference type="InterPro" id="IPR010656">
    <property type="entry name" value="DctM"/>
</dbReference>
<comment type="caution">
    <text evidence="9">The sequence shown here is derived from an EMBL/GenBank/DDBJ whole genome shotgun (WGS) entry which is preliminary data.</text>
</comment>
<dbReference type="Pfam" id="PF06808">
    <property type="entry name" value="DctM"/>
    <property type="match status" value="1"/>
</dbReference>
<feature type="transmembrane region" description="Helical" evidence="7">
    <location>
        <begin position="169"/>
        <end position="193"/>
    </location>
</feature>
<feature type="transmembrane region" description="Helical" evidence="7">
    <location>
        <begin position="354"/>
        <end position="378"/>
    </location>
</feature>